<dbReference type="InterPro" id="IPR009057">
    <property type="entry name" value="Homeodomain-like_sf"/>
</dbReference>
<dbReference type="GO" id="GO:0070187">
    <property type="term" value="C:shelterin complex"/>
    <property type="evidence" value="ECO:0007669"/>
    <property type="project" value="TreeGrafter"/>
</dbReference>
<keyword evidence="4" id="KW-0158">Chromosome</keyword>
<keyword evidence="10" id="KW-1185">Reference proteome</keyword>
<dbReference type="InterPro" id="IPR015010">
    <property type="entry name" value="TERF2IP_Myb"/>
</dbReference>
<comment type="subcellular location">
    <subcellularLocation>
        <location evidence="2">Chromosome</location>
        <location evidence="2">Telomere</location>
    </subcellularLocation>
    <subcellularLocation>
        <location evidence="1">Nucleus</location>
    </subcellularLocation>
</comment>
<evidence type="ECO:0000313" key="9">
    <source>
        <dbReference type="EMBL" id="KAK4522724.1"/>
    </source>
</evidence>
<gene>
    <name evidence="9" type="ORF">GAYE_PCTG14G0614</name>
</gene>
<dbReference type="PANTHER" id="PTHR16466">
    <property type="entry name" value="TELOMERE REPEAT-BINDING FACTOR 2-INTERACTING PROTEIN 1"/>
    <property type="match status" value="1"/>
</dbReference>
<dbReference type="SUPFAM" id="SSF46689">
    <property type="entry name" value="Homeodomain-like"/>
    <property type="match status" value="1"/>
</dbReference>
<sequence>MEGSGEVQRTSNRLFEVNGEPLLFYVGLSTEKVRVEQLIEKHGGSVLRKLPENFRSQEITLNEDGLPCNPGQLIVLMNPCPKQAAGKSSVAKRTHCFSLAYVDACVEQNKLLNLNNFRICNKSGVADSSDNYQSKKRFLVLEEQLKTSPEDEELCAVPKHGGVATPDSVKRSRQKYTHEHDLILLKFVKEMMVKYPQEKPLGQKLWQRAEELRILGPHRSWQSMRERFKTRLQPYLHQTMSPGELWDQLPTDNENSVSIFSDEEDNKITTPSSKATVQAIKGAPECDTACRSEVCETQTSSACPQERVNTLRESAVSSGEGSEHTILKSPKRFSVRNVRKVQCNSRRELRYDDDLNEMKQSQLVRCVIRELSTKYFVPEKQVCMALLDANGSVDLAVKFLSKQTV</sequence>
<evidence type="ECO:0000256" key="6">
    <source>
        <dbReference type="ARBA" id="ARBA00023242"/>
    </source>
</evidence>
<evidence type="ECO:0000256" key="5">
    <source>
        <dbReference type="ARBA" id="ARBA00022895"/>
    </source>
</evidence>
<evidence type="ECO:0000256" key="2">
    <source>
        <dbReference type="ARBA" id="ARBA00004574"/>
    </source>
</evidence>
<name>A0AAV9I682_9RHOD</name>
<dbReference type="CDD" id="cd11655">
    <property type="entry name" value="rap1_myb-like"/>
    <property type="match status" value="1"/>
</dbReference>
<dbReference type="GO" id="GO:0042162">
    <property type="term" value="F:telomeric DNA binding"/>
    <property type="evidence" value="ECO:0007669"/>
    <property type="project" value="TreeGrafter"/>
</dbReference>
<evidence type="ECO:0000259" key="7">
    <source>
        <dbReference type="Pfam" id="PF08914"/>
    </source>
</evidence>
<feature type="domain" description="BRCT" evidence="8">
    <location>
        <begin position="22"/>
        <end position="118"/>
    </location>
</feature>
<dbReference type="GO" id="GO:0010833">
    <property type="term" value="P:telomere maintenance via telomere lengthening"/>
    <property type="evidence" value="ECO:0007669"/>
    <property type="project" value="TreeGrafter"/>
</dbReference>
<dbReference type="InterPro" id="IPR001357">
    <property type="entry name" value="BRCT_dom"/>
</dbReference>
<accession>A0AAV9I682</accession>
<evidence type="ECO:0008006" key="11">
    <source>
        <dbReference type="Google" id="ProtNLM"/>
    </source>
</evidence>
<comment type="caution">
    <text evidence="9">The sequence shown here is derived from an EMBL/GenBank/DDBJ whole genome shotgun (WGS) entry which is preliminary data.</text>
</comment>
<evidence type="ECO:0000313" key="10">
    <source>
        <dbReference type="Proteomes" id="UP001300502"/>
    </source>
</evidence>
<dbReference type="PANTHER" id="PTHR16466:SF6">
    <property type="entry name" value="TELOMERIC REPEAT-BINDING FACTOR 2-INTERACTING PROTEIN 1"/>
    <property type="match status" value="1"/>
</dbReference>
<protein>
    <recommendedName>
        <fullName evidence="11">Telomeric repeat-binding factor 2-interacting protein 1</fullName>
    </recommendedName>
</protein>
<dbReference type="InterPro" id="IPR039595">
    <property type="entry name" value="TE2IP/Rap1"/>
</dbReference>
<dbReference type="GO" id="GO:0031848">
    <property type="term" value="P:protection from non-homologous end joining at telomere"/>
    <property type="evidence" value="ECO:0007669"/>
    <property type="project" value="TreeGrafter"/>
</dbReference>
<dbReference type="Gene3D" id="1.10.10.60">
    <property type="entry name" value="Homeodomain-like"/>
    <property type="match status" value="1"/>
</dbReference>
<evidence type="ECO:0000256" key="1">
    <source>
        <dbReference type="ARBA" id="ARBA00004123"/>
    </source>
</evidence>
<keyword evidence="5" id="KW-0779">Telomere</keyword>
<comment type="similarity">
    <text evidence="3">Belongs to the RAP1 family.</text>
</comment>
<proteinExistence type="inferred from homology"/>
<dbReference type="EMBL" id="JANCYU010000007">
    <property type="protein sequence ID" value="KAK4522724.1"/>
    <property type="molecule type" value="Genomic_DNA"/>
</dbReference>
<evidence type="ECO:0000256" key="3">
    <source>
        <dbReference type="ARBA" id="ARBA00010467"/>
    </source>
</evidence>
<evidence type="ECO:0000256" key="4">
    <source>
        <dbReference type="ARBA" id="ARBA00022454"/>
    </source>
</evidence>
<dbReference type="Pfam" id="PF16589">
    <property type="entry name" value="BRCT_2"/>
    <property type="match status" value="1"/>
</dbReference>
<keyword evidence="6" id="KW-0539">Nucleus</keyword>
<evidence type="ECO:0000259" key="8">
    <source>
        <dbReference type="Pfam" id="PF16589"/>
    </source>
</evidence>
<feature type="domain" description="TERF2-interacting telomeric protein 1 Myb" evidence="7">
    <location>
        <begin position="176"/>
        <end position="235"/>
    </location>
</feature>
<organism evidence="9 10">
    <name type="scientific">Galdieria yellowstonensis</name>
    <dbReference type="NCBI Taxonomy" id="3028027"/>
    <lineage>
        <taxon>Eukaryota</taxon>
        <taxon>Rhodophyta</taxon>
        <taxon>Bangiophyceae</taxon>
        <taxon>Galdieriales</taxon>
        <taxon>Galdieriaceae</taxon>
        <taxon>Galdieria</taxon>
    </lineage>
</organism>
<dbReference type="Pfam" id="PF08914">
    <property type="entry name" value="Myb_Rap1"/>
    <property type="match status" value="1"/>
</dbReference>
<dbReference type="AlphaFoldDB" id="A0AAV9I682"/>
<reference evidence="9 10" key="1">
    <citation type="submission" date="2022-07" db="EMBL/GenBank/DDBJ databases">
        <title>Genome-wide signatures of adaptation to extreme environments.</title>
        <authorList>
            <person name="Cho C.H."/>
            <person name="Yoon H.S."/>
        </authorList>
    </citation>
    <scope>NUCLEOTIDE SEQUENCE [LARGE SCALE GENOMIC DNA]</scope>
    <source>
        <strain evidence="9 10">108.79 E11</strain>
    </source>
</reference>
<dbReference type="Proteomes" id="UP001300502">
    <property type="component" value="Unassembled WGS sequence"/>
</dbReference>